<gene>
    <name evidence="1" type="ORF">V202x_07050</name>
</gene>
<sequence>MFDEESFLSMDLMKEEFSKFDWPEPYRLENELPDGIIVSFPQSNFVFSESPDGDINVKFLPEDTKCENMLQLAHALSVLLPKSDLGDGPITPGFIEYEWPFPSEKKARIGIHNACTFMLTHLSAVIGGDFSWVQKYVETRDNKAY</sequence>
<dbReference type="Proteomes" id="UP000318384">
    <property type="component" value="Chromosome"/>
</dbReference>
<keyword evidence="2" id="KW-1185">Reference proteome</keyword>
<dbReference type="EMBL" id="CP037422">
    <property type="protein sequence ID" value="QDU07353.1"/>
    <property type="molecule type" value="Genomic_DNA"/>
</dbReference>
<name>A0A517WQ28_9PLAN</name>
<dbReference type="AlphaFoldDB" id="A0A517WQ28"/>
<evidence type="ECO:0000313" key="2">
    <source>
        <dbReference type="Proteomes" id="UP000318384"/>
    </source>
</evidence>
<protein>
    <submittedName>
        <fullName evidence="1">Uncharacterized protein</fullName>
    </submittedName>
</protein>
<reference evidence="1 2" key="1">
    <citation type="submission" date="2019-03" db="EMBL/GenBank/DDBJ databases">
        <title>Deep-cultivation of Planctomycetes and their phenomic and genomic characterization uncovers novel biology.</title>
        <authorList>
            <person name="Wiegand S."/>
            <person name="Jogler M."/>
            <person name="Boedeker C."/>
            <person name="Pinto D."/>
            <person name="Vollmers J."/>
            <person name="Rivas-Marin E."/>
            <person name="Kohn T."/>
            <person name="Peeters S.H."/>
            <person name="Heuer A."/>
            <person name="Rast P."/>
            <person name="Oberbeckmann S."/>
            <person name="Bunk B."/>
            <person name="Jeske O."/>
            <person name="Meyerdierks A."/>
            <person name="Storesund J.E."/>
            <person name="Kallscheuer N."/>
            <person name="Luecker S."/>
            <person name="Lage O.M."/>
            <person name="Pohl T."/>
            <person name="Merkel B.J."/>
            <person name="Hornburger P."/>
            <person name="Mueller R.-W."/>
            <person name="Bruemmer F."/>
            <person name="Labrenz M."/>
            <person name="Spormann A.M."/>
            <person name="Op den Camp H."/>
            <person name="Overmann J."/>
            <person name="Amann R."/>
            <person name="Jetten M.S.M."/>
            <person name="Mascher T."/>
            <person name="Medema M.H."/>
            <person name="Devos D.P."/>
            <person name="Kaster A.-K."/>
            <person name="Ovreas L."/>
            <person name="Rohde M."/>
            <person name="Galperin M.Y."/>
            <person name="Jogler C."/>
        </authorList>
    </citation>
    <scope>NUCLEOTIDE SEQUENCE [LARGE SCALE GENOMIC DNA]</scope>
    <source>
        <strain evidence="1 2">V202</strain>
    </source>
</reference>
<accession>A0A517WQ28</accession>
<organism evidence="1 2">
    <name type="scientific">Gimesia aquarii</name>
    <dbReference type="NCBI Taxonomy" id="2527964"/>
    <lineage>
        <taxon>Bacteria</taxon>
        <taxon>Pseudomonadati</taxon>
        <taxon>Planctomycetota</taxon>
        <taxon>Planctomycetia</taxon>
        <taxon>Planctomycetales</taxon>
        <taxon>Planctomycetaceae</taxon>
        <taxon>Gimesia</taxon>
    </lineage>
</organism>
<proteinExistence type="predicted"/>
<evidence type="ECO:0000313" key="1">
    <source>
        <dbReference type="EMBL" id="QDU07353.1"/>
    </source>
</evidence>